<keyword evidence="2" id="KW-1185">Reference proteome</keyword>
<dbReference type="EMBL" id="JBHSED010000035">
    <property type="protein sequence ID" value="MFC4305086.1"/>
    <property type="molecule type" value="Genomic_DNA"/>
</dbReference>
<keyword evidence="1" id="KW-0378">Hydrolase</keyword>
<dbReference type="Proteomes" id="UP001595755">
    <property type="component" value="Unassembled WGS sequence"/>
</dbReference>
<keyword evidence="1" id="KW-0645">Protease</keyword>
<dbReference type="GO" id="GO:0006508">
    <property type="term" value="P:proteolysis"/>
    <property type="evidence" value="ECO:0007669"/>
    <property type="project" value="UniProtKB-KW"/>
</dbReference>
<dbReference type="NCBIfam" id="TIGR02841">
    <property type="entry name" value="spore_YyaC"/>
    <property type="match status" value="1"/>
</dbReference>
<name>A0ABV8SBY0_9BACL</name>
<dbReference type="InterPro" id="IPR023430">
    <property type="entry name" value="Pept_HybD-like_dom_sf"/>
</dbReference>
<protein>
    <submittedName>
        <fullName evidence="1">Spore protease YyaC</fullName>
    </submittedName>
</protein>
<evidence type="ECO:0000313" key="1">
    <source>
        <dbReference type="EMBL" id="MFC4305086.1"/>
    </source>
</evidence>
<accession>A0ABV8SBY0</accession>
<proteinExistence type="predicted"/>
<dbReference type="SUPFAM" id="SSF53163">
    <property type="entry name" value="HybD-like"/>
    <property type="match status" value="1"/>
</dbReference>
<dbReference type="Pfam" id="PF06866">
    <property type="entry name" value="DUF1256"/>
    <property type="match status" value="1"/>
</dbReference>
<gene>
    <name evidence="1" type="primary">yyaC</name>
    <name evidence="1" type="ORF">ACFO1S_16760</name>
</gene>
<dbReference type="RefSeq" id="WP_378127163.1">
    <property type="nucleotide sequence ID" value="NZ_JBHSED010000035.1"/>
</dbReference>
<dbReference type="InterPro" id="IPR009665">
    <property type="entry name" value="YyaC"/>
</dbReference>
<reference evidence="2" key="1">
    <citation type="journal article" date="2019" name="Int. J. Syst. Evol. Microbiol.">
        <title>The Global Catalogue of Microorganisms (GCM) 10K type strain sequencing project: providing services to taxonomists for standard genome sequencing and annotation.</title>
        <authorList>
            <consortium name="The Broad Institute Genomics Platform"/>
            <consortium name="The Broad Institute Genome Sequencing Center for Infectious Disease"/>
            <person name="Wu L."/>
            <person name="Ma J."/>
        </authorList>
    </citation>
    <scope>NUCLEOTIDE SEQUENCE [LARGE SCALE GENOMIC DNA]</scope>
    <source>
        <strain evidence="2">CGMCC 4.1641</strain>
    </source>
</reference>
<evidence type="ECO:0000313" key="2">
    <source>
        <dbReference type="Proteomes" id="UP001595755"/>
    </source>
</evidence>
<organism evidence="1 2">
    <name type="scientific">Cohnella boryungensis</name>
    <dbReference type="NCBI Taxonomy" id="768479"/>
    <lineage>
        <taxon>Bacteria</taxon>
        <taxon>Bacillati</taxon>
        <taxon>Bacillota</taxon>
        <taxon>Bacilli</taxon>
        <taxon>Bacillales</taxon>
        <taxon>Paenibacillaceae</taxon>
        <taxon>Cohnella</taxon>
    </lineage>
</organism>
<comment type="caution">
    <text evidence="1">The sequence shown here is derived from an EMBL/GenBank/DDBJ whole genome shotgun (WGS) entry which is preliminary data.</text>
</comment>
<dbReference type="GO" id="GO:0008233">
    <property type="term" value="F:peptidase activity"/>
    <property type="evidence" value="ECO:0007669"/>
    <property type="project" value="UniProtKB-KW"/>
</dbReference>
<sequence>MTARSSAFYVDHAAPGATMRLTKRFGEIFRHGALNRDIVIVCVGTDRCTGDSLGPLAGSLLGKYRSSLFEIYGNLEAPVHALNLDATIDRIYRSHDNPFVVAIDACLGNAHSIGSVFIGEGPLRPGAGVNKQLPAVGDIHVSGIVSIGGLLGYYSLQNTRLHLVMSMAELISRSLFVAIKMASLDARNPVTHRIGSSSLPTDGIPDLSPLSH</sequence>